<dbReference type="SMART" id="SM00454">
    <property type="entry name" value="SAM"/>
    <property type="match status" value="1"/>
</dbReference>
<dbReference type="SUPFAM" id="SSF52540">
    <property type="entry name" value="P-loop containing nucleoside triphosphate hydrolases"/>
    <property type="match status" value="1"/>
</dbReference>
<feature type="compositionally biased region" description="Pro residues" evidence="1">
    <location>
        <begin position="83"/>
        <end position="102"/>
    </location>
</feature>
<evidence type="ECO:0008006" key="8">
    <source>
        <dbReference type="Google" id="ProtNLM"/>
    </source>
</evidence>
<dbReference type="InterPro" id="IPR030383">
    <property type="entry name" value="G_VLIG_dom"/>
</dbReference>
<evidence type="ECO:0000313" key="7">
    <source>
        <dbReference type="Proteomes" id="UP000682733"/>
    </source>
</evidence>
<dbReference type="Gene3D" id="1.10.150.50">
    <property type="entry name" value="Transcription Factor, Ets-1"/>
    <property type="match status" value="1"/>
</dbReference>
<protein>
    <recommendedName>
        <fullName evidence="8">SAM domain-containing protein</fullName>
    </recommendedName>
</protein>
<evidence type="ECO:0000259" key="3">
    <source>
        <dbReference type="PROSITE" id="PS50105"/>
    </source>
</evidence>
<name>A0A8S2H5P5_9BILA</name>
<dbReference type="Proteomes" id="UP000677228">
    <property type="component" value="Unassembled WGS sequence"/>
</dbReference>
<gene>
    <name evidence="5" type="ORF">OVA965_LOCUS5559</name>
    <name evidence="6" type="ORF">TMI583_LOCUS5554</name>
</gene>
<dbReference type="InterPro" id="IPR027417">
    <property type="entry name" value="P-loop_NTPase"/>
</dbReference>
<dbReference type="InterPro" id="IPR001660">
    <property type="entry name" value="SAM"/>
</dbReference>
<dbReference type="PANTHER" id="PTHR14819:SF25">
    <property type="entry name" value="CHROMOSOME UNDETERMINED SCAFFOLD_52, WHOLE GENOME SHOTGUN SEQUENCE"/>
    <property type="match status" value="1"/>
</dbReference>
<dbReference type="PANTHER" id="PTHR14819">
    <property type="entry name" value="GTP-BINDING"/>
    <property type="match status" value="1"/>
</dbReference>
<organism evidence="6 7">
    <name type="scientific">Didymodactylos carnosus</name>
    <dbReference type="NCBI Taxonomy" id="1234261"/>
    <lineage>
        <taxon>Eukaryota</taxon>
        <taxon>Metazoa</taxon>
        <taxon>Spiralia</taxon>
        <taxon>Gnathifera</taxon>
        <taxon>Rotifera</taxon>
        <taxon>Eurotatoria</taxon>
        <taxon>Bdelloidea</taxon>
        <taxon>Philodinida</taxon>
        <taxon>Philodinidae</taxon>
        <taxon>Didymodactylos</taxon>
    </lineage>
</organism>
<keyword evidence="2" id="KW-0472">Membrane</keyword>
<evidence type="ECO:0000313" key="5">
    <source>
        <dbReference type="EMBL" id="CAF0819258.1"/>
    </source>
</evidence>
<dbReference type="InterPro" id="IPR013761">
    <property type="entry name" value="SAM/pointed_sf"/>
</dbReference>
<dbReference type="PROSITE" id="PS51717">
    <property type="entry name" value="G_VLIG"/>
    <property type="match status" value="1"/>
</dbReference>
<feature type="domain" description="SAM" evidence="3">
    <location>
        <begin position="19"/>
        <end position="83"/>
    </location>
</feature>
<dbReference type="Proteomes" id="UP000682733">
    <property type="component" value="Unassembled WGS sequence"/>
</dbReference>
<dbReference type="SUPFAM" id="SSF47769">
    <property type="entry name" value="SAM/Pointed domain"/>
    <property type="match status" value="1"/>
</dbReference>
<evidence type="ECO:0000256" key="2">
    <source>
        <dbReference type="SAM" id="Phobius"/>
    </source>
</evidence>
<evidence type="ECO:0000256" key="1">
    <source>
        <dbReference type="SAM" id="MobiDB-lite"/>
    </source>
</evidence>
<keyword evidence="2" id="KW-0812">Transmembrane</keyword>
<evidence type="ECO:0000313" key="6">
    <source>
        <dbReference type="EMBL" id="CAF3603449.1"/>
    </source>
</evidence>
<dbReference type="AlphaFoldDB" id="A0A8S2H5P5"/>
<feature type="region of interest" description="Disordered" evidence="1">
    <location>
        <begin position="82"/>
        <end position="105"/>
    </location>
</feature>
<sequence length="1261" mass="145667">MANNAPLPASIANTTPDLWSLDQVSEWLRHITLGQYVDKFRENEISGETLVSDDFDEELMKELVPLVGHRTKLKREQRILKSPPVPQFPIPAPPRPPSPSDPSPITDKEIAVLQKCFKSPPLLQMRDLMEAGEFRYTDKTAKQISQDIVQRFLDEQAKTFPEFAQECLVPIMFLSKRLQNLDHFMEQLMYNYQKLKSQSNPSSSDKKTVNLNLRAFLHILLLSSDIFLRRIIMSLISKRNPVPFVEPNIDTDRAILKYEIMASIVHSSLLNLLFQSPFERHIDSVYFQSSIDIDFGYAFIPERPFNLADSHGQLSQDLLTKIHPLFDGFLIHISQSDFDQYIRTLFEYLSILPREKYRLILVRDETPTFDEQASKSSLAALMQDTHTLSSMPKLLSLMNASDSEKAKFAIKDLREQLLQDIKSNVRINNTKEQLVSSLHMLLKQDDVNHLNSIDQIIKPLKDCLLSNDPDVKKNSYPLYLKFLQLCKLCQNLSKIRFYGSESESQNSYKITLDIFQIESEMSPNNNPNQKGLVFQHFFELLHRENLIMILNTLSSELRQELLKEGFAKLAGNLTVEQTFLSLEALWRNCSVCYDHLVLEDKQLIIQSYRDYIRSGYPFEIIDGDNFHCQDKYLTEVMQTFGNEKILAISIIGQQNTGKSTLLNYMFGSLFDVREGRCTRGIYGSLIKVNNITGIDYILLIDTEGLLSSAKNDEEYDRRLVLFCLSVSHLVIVNTVGEINQIIKRMLALCIDSLKQLELTTIQQPDLQIVRNKEADPNIQNHIASIKNIISELRDSGLGETVNISEQSIHTLPNAFKTEHMADGTGASCLHRTEPDFIERTQKFVSHITASAKSCFDKPGNTITYLPQWLQTAILIFDVLQKFPDLTYFKDIKERRQEDEMHNEVRGMISTKFSAERRKDMIKAHCDKNEDDIRDIYKARFGAYKNELNEDLETFFRLKNASKENRERGRSFLERQINEIGNAWRTLTIQANDRRKMEAYVKNGGLELQGLIDSIIASGRTMTREEAVNEFNNMWNKKLEHIEKSFIRDERLLQAINFVYAIYNLFEKKMLPTHEHILLHKRTMLNELIELQHLPEPVHDEIKFNLQAKVLNELTVPTNHANILQPMQIFKQILKKVQNDIQAASGAEYCFIEIDVIRNIVKSLNDNTDEANQELKSIDLSLSRTLLSAIHTMILVFLIVLYYKEQQQHFNQLLCTFNQQKAILLEYFISMVVIDASCDQPSAELFVNQILTIFQHRLTSKA</sequence>
<dbReference type="EMBL" id="CAJNOK010001580">
    <property type="protein sequence ID" value="CAF0819258.1"/>
    <property type="molecule type" value="Genomic_DNA"/>
</dbReference>
<dbReference type="EMBL" id="CAJOBA010001579">
    <property type="protein sequence ID" value="CAF3603449.1"/>
    <property type="molecule type" value="Genomic_DNA"/>
</dbReference>
<dbReference type="Pfam" id="PF25683">
    <property type="entry name" value="URGCP_GTPase"/>
    <property type="match status" value="1"/>
</dbReference>
<dbReference type="InterPro" id="IPR052986">
    <property type="entry name" value="VLIG_GTPase"/>
</dbReference>
<accession>A0A8S2H5P5</accession>
<dbReference type="PROSITE" id="PS50105">
    <property type="entry name" value="SAM_DOMAIN"/>
    <property type="match status" value="1"/>
</dbReference>
<reference evidence="6" key="1">
    <citation type="submission" date="2021-02" db="EMBL/GenBank/DDBJ databases">
        <authorList>
            <person name="Nowell W R."/>
        </authorList>
    </citation>
    <scope>NUCLEOTIDE SEQUENCE</scope>
</reference>
<feature type="transmembrane region" description="Helical" evidence="2">
    <location>
        <begin position="1184"/>
        <end position="1202"/>
    </location>
</feature>
<dbReference type="Gene3D" id="3.40.50.300">
    <property type="entry name" value="P-loop containing nucleotide triphosphate hydrolases"/>
    <property type="match status" value="1"/>
</dbReference>
<proteinExistence type="predicted"/>
<dbReference type="Pfam" id="PF00536">
    <property type="entry name" value="SAM_1"/>
    <property type="match status" value="1"/>
</dbReference>
<comment type="caution">
    <text evidence="6">The sequence shown here is derived from an EMBL/GenBank/DDBJ whole genome shotgun (WGS) entry which is preliminary data.</text>
</comment>
<feature type="domain" description="VLIG-type G" evidence="4">
    <location>
        <begin position="642"/>
        <end position="742"/>
    </location>
</feature>
<dbReference type="GO" id="GO:0005525">
    <property type="term" value="F:GTP binding"/>
    <property type="evidence" value="ECO:0007669"/>
    <property type="project" value="InterPro"/>
</dbReference>
<evidence type="ECO:0000259" key="4">
    <source>
        <dbReference type="PROSITE" id="PS51717"/>
    </source>
</evidence>
<keyword evidence="2" id="KW-1133">Transmembrane helix</keyword>